<dbReference type="GO" id="GO:0030686">
    <property type="term" value="C:90S preribosome"/>
    <property type="evidence" value="ECO:0007669"/>
    <property type="project" value="InterPro"/>
</dbReference>
<dbReference type="GO" id="GO:0030688">
    <property type="term" value="C:preribosome, small subunit precursor"/>
    <property type="evidence" value="ECO:0007669"/>
    <property type="project" value="InterPro"/>
</dbReference>
<accession>A0A1B6KM43</accession>
<evidence type="ECO:0000313" key="5">
    <source>
        <dbReference type="EMBL" id="JAT12497.1"/>
    </source>
</evidence>
<feature type="region of interest" description="Disordered" evidence="4">
    <location>
        <begin position="1"/>
        <end position="27"/>
    </location>
</feature>
<gene>
    <name evidence="5" type="ORF">g.23019</name>
</gene>
<proteinExistence type="inferred from homology"/>
<evidence type="ECO:0000256" key="4">
    <source>
        <dbReference type="SAM" id="MobiDB-lite"/>
    </source>
</evidence>
<evidence type="ECO:0000256" key="2">
    <source>
        <dbReference type="ARBA" id="ARBA00011022"/>
    </source>
</evidence>
<keyword evidence="3" id="KW-0539">Nucleus</keyword>
<comment type="similarity">
    <text evidence="2">Belongs to the SLX9 family.</text>
</comment>
<organism evidence="5">
    <name type="scientific">Graphocephala atropunctata</name>
    <dbReference type="NCBI Taxonomy" id="36148"/>
    <lineage>
        <taxon>Eukaryota</taxon>
        <taxon>Metazoa</taxon>
        <taxon>Ecdysozoa</taxon>
        <taxon>Arthropoda</taxon>
        <taxon>Hexapoda</taxon>
        <taxon>Insecta</taxon>
        <taxon>Pterygota</taxon>
        <taxon>Neoptera</taxon>
        <taxon>Paraneoptera</taxon>
        <taxon>Hemiptera</taxon>
        <taxon>Auchenorrhyncha</taxon>
        <taxon>Membracoidea</taxon>
        <taxon>Cicadellidae</taxon>
        <taxon>Cicadellinae</taxon>
        <taxon>Cicadellini</taxon>
        <taxon>Graphocephala</taxon>
    </lineage>
</organism>
<dbReference type="EMBL" id="GEBQ01027480">
    <property type="protein sequence ID" value="JAT12497.1"/>
    <property type="molecule type" value="Transcribed_RNA"/>
</dbReference>
<protein>
    <submittedName>
        <fullName evidence="5">Uncharacterized protein</fullName>
    </submittedName>
</protein>
<dbReference type="GO" id="GO:0000462">
    <property type="term" value="P:maturation of SSU-rRNA from tricistronic rRNA transcript (SSU-rRNA, 5.8S rRNA, LSU-rRNA)"/>
    <property type="evidence" value="ECO:0007669"/>
    <property type="project" value="InterPro"/>
</dbReference>
<dbReference type="GO" id="GO:0005730">
    <property type="term" value="C:nucleolus"/>
    <property type="evidence" value="ECO:0007669"/>
    <property type="project" value="UniProtKB-SubCell"/>
</dbReference>
<sequence>MGKIRRERQKLHQSSRGKQGDVPVAVGEEWEQKQLGKSPLLKSAEELAAIPDNLFQGIDINFDSLKQKLAEDDRVSVRSVAKSCKFDSKGKLLTKKEKQKLKHDLFMRKINTAEQLKKEALQKHKKRKALRKSDVKMDTSLDMPADTNLDVQKSPGGLSEICTKKVKNLKPKGIKKAKVRQREMLQEVSSFRKILVDLKHAEDPQHALQLCLNKMSSEIPSGDPLR</sequence>
<name>A0A1B6KM43_9HEMI</name>
<feature type="compositionally biased region" description="Basic residues" evidence="4">
    <location>
        <begin position="1"/>
        <end position="15"/>
    </location>
</feature>
<reference evidence="5" key="1">
    <citation type="submission" date="2015-11" db="EMBL/GenBank/DDBJ databases">
        <title>De novo transcriptome assembly of four potential Pierce s Disease insect vectors from Arizona vineyards.</title>
        <authorList>
            <person name="Tassone E.E."/>
        </authorList>
    </citation>
    <scope>NUCLEOTIDE SEQUENCE</scope>
</reference>
<dbReference type="Pfam" id="PF15341">
    <property type="entry name" value="SLX9"/>
    <property type="match status" value="1"/>
</dbReference>
<dbReference type="AlphaFoldDB" id="A0A1B6KM43"/>
<evidence type="ECO:0000256" key="1">
    <source>
        <dbReference type="ARBA" id="ARBA00004604"/>
    </source>
</evidence>
<dbReference type="InterPro" id="IPR028160">
    <property type="entry name" value="Slx9-like"/>
</dbReference>
<evidence type="ECO:0000256" key="3">
    <source>
        <dbReference type="ARBA" id="ARBA00023242"/>
    </source>
</evidence>
<comment type="subcellular location">
    <subcellularLocation>
        <location evidence="1">Nucleus</location>
        <location evidence="1">Nucleolus</location>
    </subcellularLocation>
</comment>